<dbReference type="OrthoDB" id="506201at2"/>
<evidence type="ECO:0000256" key="2">
    <source>
        <dbReference type="SAM" id="MobiDB-lite"/>
    </source>
</evidence>
<name>A0A075JHD2_9MICO</name>
<dbReference type="PANTHER" id="PTHR12526:SF627">
    <property type="entry name" value="D-RHAMNOSYLTRANSFERASE WBPZ"/>
    <property type="match status" value="1"/>
</dbReference>
<dbReference type="HOGENOM" id="CLU_879184_0_0_11"/>
<evidence type="ECO:0000256" key="1">
    <source>
        <dbReference type="ARBA" id="ARBA00022679"/>
    </source>
</evidence>
<dbReference type="eggNOG" id="COG0438">
    <property type="taxonomic scope" value="Bacteria"/>
</dbReference>
<gene>
    <name evidence="4" type="ORF">HX89_10690</name>
</gene>
<proteinExistence type="predicted"/>
<dbReference type="AlphaFoldDB" id="A0A075JHD2"/>
<accession>A0A075JHD2</accession>
<dbReference type="GeneID" id="41841576"/>
<dbReference type="Proteomes" id="UP000027986">
    <property type="component" value="Chromosome"/>
</dbReference>
<dbReference type="InterPro" id="IPR001296">
    <property type="entry name" value="Glyco_trans_1"/>
</dbReference>
<evidence type="ECO:0000313" key="4">
    <source>
        <dbReference type="EMBL" id="AIF41329.1"/>
    </source>
</evidence>
<keyword evidence="1" id="KW-0808">Transferase</keyword>
<dbReference type="RefSeq" id="WP_038569049.1">
    <property type="nucleotide sequence ID" value="NZ_CP008889.1"/>
</dbReference>
<dbReference type="SUPFAM" id="SSF53756">
    <property type="entry name" value="UDP-Glycosyltransferase/glycogen phosphorylase"/>
    <property type="match status" value="1"/>
</dbReference>
<dbReference type="KEGG" id="dni:HX89_10690"/>
<keyword evidence="5" id="KW-1185">Reference proteome</keyword>
<evidence type="ECO:0000259" key="3">
    <source>
        <dbReference type="Pfam" id="PF00534"/>
    </source>
</evidence>
<dbReference type="GO" id="GO:0016757">
    <property type="term" value="F:glycosyltransferase activity"/>
    <property type="evidence" value="ECO:0007669"/>
    <property type="project" value="InterPro"/>
</dbReference>
<sequence>MATLPANSVVIFTHVLGKMMVDESGFQRSPTGPLFVGQHHSSFASLEDEPWLREALPKHFADCDAFVALSDEDAAFFGSLLDVPCVAIPNPAPEGRTLSTQSTKRAVALARLSHEKQIPLMVRLFAAAITVPEADGWSLAIYGDGVERPQVADEIEHSGMHTRIQLAGVVDDSATALSDASLNLLTSSLEGFGMTILEAACSGIPSIAFDCSEGVRSQLEDGAGYLVPASDETAYVEALRAAMTNDEERARRADRALTRSRSYDASTIAARWLALFDTLFPMDPPAPSEESSTAQARPESTHPCASPGVPSPRREA</sequence>
<feature type="region of interest" description="Disordered" evidence="2">
    <location>
        <begin position="283"/>
        <end position="316"/>
    </location>
</feature>
<organism evidence="4 5">
    <name type="scientific">Dermacoccus nishinomiyaensis</name>
    <dbReference type="NCBI Taxonomy" id="1274"/>
    <lineage>
        <taxon>Bacteria</taxon>
        <taxon>Bacillati</taxon>
        <taxon>Actinomycetota</taxon>
        <taxon>Actinomycetes</taxon>
        <taxon>Micrococcales</taxon>
        <taxon>Dermacoccaceae</taxon>
        <taxon>Dermacoccus</taxon>
    </lineage>
</organism>
<evidence type="ECO:0000313" key="5">
    <source>
        <dbReference type="Proteomes" id="UP000027986"/>
    </source>
</evidence>
<dbReference type="PANTHER" id="PTHR12526">
    <property type="entry name" value="GLYCOSYLTRANSFERASE"/>
    <property type="match status" value="1"/>
</dbReference>
<feature type="domain" description="Glycosyl transferase family 1" evidence="3">
    <location>
        <begin position="103"/>
        <end position="256"/>
    </location>
</feature>
<dbReference type="Pfam" id="PF00534">
    <property type="entry name" value="Glycos_transf_1"/>
    <property type="match status" value="1"/>
</dbReference>
<dbReference type="Gene3D" id="3.40.50.2000">
    <property type="entry name" value="Glycogen Phosphorylase B"/>
    <property type="match status" value="2"/>
</dbReference>
<protein>
    <recommendedName>
        <fullName evidence="3">Glycosyl transferase family 1 domain-containing protein</fullName>
    </recommendedName>
</protein>
<reference evidence="4 5" key="1">
    <citation type="submission" date="2014-07" db="EMBL/GenBank/DDBJ databases">
        <title>Genome Sequencing of Dermacoccus nishinomiyaensis.</title>
        <authorList>
            <person name="Hong K.W."/>
            <person name="Chan K.G."/>
        </authorList>
    </citation>
    <scope>NUCLEOTIDE SEQUENCE [LARGE SCALE GENOMIC DNA]</scope>
    <source>
        <strain evidence="4 5">M25</strain>
    </source>
</reference>
<dbReference type="EMBL" id="CP008889">
    <property type="protein sequence ID" value="AIF41329.1"/>
    <property type="molecule type" value="Genomic_DNA"/>
</dbReference>